<evidence type="ECO:0000256" key="6">
    <source>
        <dbReference type="ARBA" id="ARBA00022679"/>
    </source>
</evidence>
<evidence type="ECO:0000256" key="1">
    <source>
        <dbReference type="ARBA" id="ARBA00005194"/>
    </source>
</evidence>
<evidence type="ECO:0000256" key="10">
    <source>
        <dbReference type="ARBA" id="ARBA00023315"/>
    </source>
</evidence>
<evidence type="ECO:0000256" key="8">
    <source>
        <dbReference type="ARBA" id="ARBA00023098"/>
    </source>
</evidence>
<dbReference type="EMBL" id="CP016503">
    <property type="protein sequence ID" value="ANV98587.1"/>
    <property type="molecule type" value="Genomic_DNA"/>
</dbReference>
<dbReference type="SMART" id="SM00825">
    <property type="entry name" value="PKS_KS"/>
    <property type="match status" value="1"/>
</dbReference>
<dbReference type="InterPro" id="IPR020841">
    <property type="entry name" value="PKS_Beta-ketoAc_synthase_dom"/>
</dbReference>
<dbReference type="InterPro" id="IPR000794">
    <property type="entry name" value="Beta-ketoacyl_synthase"/>
</dbReference>
<dbReference type="GO" id="GO:0004315">
    <property type="term" value="F:3-oxoacyl-[acyl-carrier-protein] synthase activity"/>
    <property type="evidence" value="ECO:0007669"/>
    <property type="project" value="UniProtKB-UniRule"/>
</dbReference>
<dbReference type="NCBIfam" id="NF005589">
    <property type="entry name" value="PRK07314.1"/>
    <property type="match status" value="1"/>
</dbReference>
<dbReference type="FunFam" id="3.40.47.10:FF:000009">
    <property type="entry name" value="3-oxoacyl-[acyl-carrier-protein] synthase 2"/>
    <property type="match status" value="1"/>
</dbReference>
<reference evidence="16" key="1">
    <citation type="submission" date="2016-07" db="EMBL/GenBank/DDBJ databases">
        <authorList>
            <person name="Florea S."/>
            <person name="Webb J.S."/>
            <person name="Jaromczyk J."/>
            <person name="Schardl C.L."/>
        </authorList>
    </citation>
    <scope>NUCLEOTIDE SEQUENCE [LARGE SCALE GENOMIC DNA]</scope>
    <source>
        <strain evidence="16">MIT 01-6242</strain>
    </source>
</reference>
<evidence type="ECO:0000259" key="14">
    <source>
        <dbReference type="PROSITE" id="PS52004"/>
    </source>
</evidence>
<dbReference type="PANTHER" id="PTHR11712:SF336">
    <property type="entry name" value="3-OXOACYL-[ACYL-CARRIER-PROTEIN] SYNTHASE, MITOCHONDRIAL"/>
    <property type="match status" value="1"/>
</dbReference>
<dbReference type="KEGG" id="het:BBW65_07170"/>
<keyword evidence="7" id="KW-0276">Fatty acid metabolism</keyword>
<keyword evidence="8" id="KW-0443">Lipid metabolism</keyword>
<comment type="similarity">
    <text evidence="2 11 13">Belongs to the thiolase-like superfamily. Beta-ketoacyl-ACP synthases family.</text>
</comment>
<name>A0A1B1U714_9HELI</name>
<dbReference type="UniPathway" id="UPA00094"/>
<evidence type="ECO:0000256" key="12">
    <source>
        <dbReference type="PIRSR" id="PIRSR000447-1"/>
    </source>
</evidence>
<sequence length="412" mass="43356">MRRVVVSGLGMINALGLDKESSFNAIVAGQCGIKRISSFDVEGFPVQIAGEILDFNPEEVLEPKEVKKAARFIQIALKASKEAILDSGILGGAKQCEEEFSYRFGVSSAAGIGGLGNIESNSVVCEQRGPRRISPFFIPSSLVNMLGGFTSIEFGLRGPNVSSVTACAAGTHAIIEAAKTIMLGGADAMLVVGAESSICPVGIGGFAAMKALCDRNDEPQKASRPFDKDRGGFVMGEGAGALILEEYESAKKRGAKIYAELVGFGESGDANHITTPAPQGAGAYRAMRSALDMAKVQIDYVNAHGTSTYYNDLYETMALKDVFGGKDSVPMVSSTKGQIGHCLGAAGAIEAVISIMAMQKGIVPPTINYETPDPECDLDYIPNVAREIKIETAMSNSFGFGGTNGVVVFKKF</sequence>
<dbReference type="Gene3D" id="3.40.47.10">
    <property type="match status" value="1"/>
</dbReference>
<proteinExistence type="inferred from homology"/>
<evidence type="ECO:0000256" key="4">
    <source>
        <dbReference type="ARBA" id="ARBA00014657"/>
    </source>
</evidence>
<dbReference type="InterPro" id="IPR016039">
    <property type="entry name" value="Thiolase-like"/>
</dbReference>
<dbReference type="InterPro" id="IPR014031">
    <property type="entry name" value="Ketoacyl_synth_C"/>
</dbReference>
<protein>
    <recommendedName>
        <fullName evidence="4 11">3-oxoacyl-[acyl-carrier-protein] synthase 2</fullName>
        <ecNumber evidence="3 11">2.3.1.179</ecNumber>
    </recommendedName>
</protein>
<dbReference type="STRING" id="222136.BBW65_07170"/>
<dbReference type="OrthoDB" id="9808669at2"/>
<evidence type="ECO:0000256" key="11">
    <source>
        <dbReference type="PIRNR" id="PIRNR000447"/>
    </source>
</evidence>
<gene>
    <name evidence="15" type="ORF">BBW65_07170</name>
</gene>
<dbReference type="Pfam" id="PF00109">
    <property type="entry name" value="ketoacyl-synt"/>
    <property type="match status" value="1"/>
</dbReference>
<comment type="catalytic activity">
    <reaction evidence="11">
        <text>a fatty acyl-[ACP] + malonyl-[ACP] + H(+) = a 3-oxoacyl-[ACP] + holo-[ACP] + CO2</text>
        <dbReference type="Rhea" id="RHEA:22836"/>
        <dbReference type="Rhea" id="RHEA-COMP:9623"/>
        <dbReference type="Rhea" id="RHEA-COMP:9685"/>
        <dbReference type="Rhea" id="RHEA-COMP:9916"/>
        <dbReference type="Rhea" id="RHEA-COMP:14125"/>
        <dbReference type="ChEBI" id="CHEBI:15378"/>
        <dbReference type="ChEBI" id="CHEBI:16526"/>
        <dbReference type="ChEBI" id="CHEBI:64479"/>
        <dbReference type="ChEBI" id="CHEBI:78449"/>
        <dbReference type="ChEBI" id="CHEBI:78776"/>
        <dbReference type="ChEBI" id="CHEBI:138651"/>
    </reaction>
</comment>
<accession>A0A1B1U714</accession>
<dbReference type="PANTHER" id="PTHR11712">
    <property type="entry name" value="POLYKETIDE SYNTHASE-RELATED"/>
    <property type="match status" value="1"/>
</dbReference>
<comment type="function">
    <text evidence="11">Involved in the type II fatty acid elongation cycle. Catalyzes the elongation of a wide range of acyl-ACP by the addition of two carbons from malonyl-ACP to an acyl acceptor. Can efficiently catalyze the conversion of palmitoleoyl-ACP (cis-hexadec-9-enoyl-ACP) to cis-vaccenoyl-ACP (cis-octadec-11-enoyl-ACP), an essential step in the thermal regulation of fatty acid composition.</text>
</comment>
<dbReference type="Proteomes" id="UP000092884">
    <property type="component" value="Chromosome"/>
</dbReference>
<feature type="domain" description="Ketosynthase family 3 (KS3)" evidence="14">
    <location>
        <begin position="1"/>
        <end position="411"/>
    </location>
</feature>
<comment type="pathway">
    <text evidence="1 11">Lipid metabolism; fatty acid biosynthesis.</text>
</comment>
<dbReference type="SUPFAM" id="SSF53901">
    <property type="entry name" value="Thiolase-like"/>
    <property type="match status" value="2"/>
</dbReference>
<dbReference type="PROSITE" id="PS52004">
    <property type="entry name" value="KS3_2"/>
    <property type="match status" value="1"/>
</dbReference>
<organism evidence="15 16">
    <name type="scientific">Helicobacter enhydrae</name>
    <dbReference type="NCBI Taxonomy" id="222136"/>
    <lineage>
        <taxon>Bacteria</taxon>
        <taxon>Pseudomonadati</taxon>
        <taxon>Campylobacterota</taxon>
        <taxon>Epsilonproteobacteria</taxon>
        <taxon>Campylobacterales</taxon>
        <taxon>Helicobacteraceae</taxon>
        <taxon>Helicobacter</taxon>
    </lineage>
</organism>
<evidence type="ECO:0000256" key="5">
    <source>
        <dbReference type="ARBA" id="ARBA00022516"/>
    </source>
</evidence>
<keyword evidence="10 11" id="KW-0012">Acyltransferase</keyword>
<comment type="catalytic activity">
    <reaction evidence="11">
        <text>(9Z)-hexadecenoyl-[ACP] + malonyl-[ACP] + H(+) = 3-oxo-(11Z)-octadecenoyl-[ACP] + holo-[ACP] + CO2</text>
        <dbReference type="Rhea" id="RHEA:55040"/>
        <dbReference type="Rhea" id="RHEA-COMP:9623"/>
        <dbReference type="Rhea" id="RHEA-COMP:9685"/>
        <dbReference type="Rhea" id="RHEA-COMP:10800"/>
        <dbReference type="Rhea" id="RHEA-COMP:14074"/>
        <dbReference type="ChEBI" id="CHEBI:15378"/>
        <dbReference type="ChEBI" id="CHEBI:16526"/>
        <dbReference type="ChEBI" id="CHEBI:64479"/>
        <dbReference type="ChEBI" id="CHEBI:78449"/>
        <dbReference type="ChEBI" id="CHEBI:83989"/>
        <dbReference type="ChEBI" id="CHEBI:138538"/>
        <dbReference type="EC" id="2.3.1.179"/>
    </reaction>
</comment>
<feature type="active site" description="For beta-ketoacyl synthase activity" evidence="12">
    <location>
        <position position="167"/>
    </location>
</feature>
<dbReference type="NCBIfam" id="NF006274">
    <property type="entry name" value="PRK08439.1"/>
    <property type="match status" value="1"/>
</dbReference>
<evidence type="ECO:0000256" key="2">
    <source>
        <dbReference type="ARBA" id="ARBA00008467"/>
    </source>
</evidence>
<evidence type="ECO:0000256" key="7">
    <source>
        <dbReference type="ARBA" id="ARBA00022832"/>
    </source>
</evidence>
<keyword evidence="16" id="KW-1185">Reference proteome</keyword>
<dbReference type="NCBIfam" id="TIGR03150">
    <property type="entry name" value="fabF"/>
    <property type="match status" value="1"/>
</dbReference>
<dbReference type="RefSeq" id="WP_066341472.1">
    <property type="nucleotide sequence ID" value="NZ_CP016503.1"/>
</dbReference>
<evidence type="ECO:0000313" key="15">
    <source>
        <dbReference type="EMBL" id="ANV98587.1"/>
    </source>
</evidence>
<dbReference type="InterPro" id="IPR017568">
    <property type="entry name" value="3-oxoacyl-ACP_synth-2"/>
</dbReference>
<dbReference type="AlphaFoldDB" id="A0A1B1U714"/>
<evidence type="ECO:0000256" key="13">
    <source>
        <dbReference type="RuleBase" id="RU003694"/>
    </source>
</evidence>
<dbReference type="GO" id="GO:0006633">
    <property type="term" value="P:fatty acid biosynthetic process"/>
    <property type="evidence" value="ECO:0007669"/>
    <property type="project" value="UniProtKB-UniRule"/>
</dbReference>
<keyword evidence="9 11" id="KW-0275">Fatty acid biosynthesis</keyword>
<dbReference type="PIRSF" id="PIRSF000447">
    <property type="entry name" value="KAS_II"/>
    <property type="match status" value="1"/>
</dbReference>
<evidence type="ECO:0000256" key="9">
    <source>
        <dbReference type="ARBA" id="ARBA00023160"/>
    </source>
</evidence>
<dbReference type="Pfam" id="PF02801">
    <property type="entry name" value="Ketoacyl-synt_C"/>
    <property type="match status" value="1"/>
</dbReference>
<keyword evidence="5 11" id="KW-0444">Lipid biosynthesis</keyword>
<dbReference type="EC" id="2.3.1.179" evidence="3 11"/>
<dbReference type="GO" id="GO:0005829">
    <property type="term" value="C:cytosol"/>
    <property type="evidence" value="ECO:0007669"/>
    <property type="project" value="TreeGrafter"/>
</dbReference>
<dbReference type="CDD" id="cd00834">
    <property type="entry name" value="KAS_I_II"/>
    <property type="match status" value="1"/>
</dbReference>
<evidence type="ECO:0000256" key="3">
    <source>
        <dbReference type="ARBA" id="ARBA00012356"/>
    </source>
</evidence>
<dbReference type="InterPro" id="IPR014030">
    <property type="entry name" value="Ketoacyl_synth_N"/>
</dbReference>
<evidence type="ECO:0000313" key="16">
    <source>
        <dbReference type="Proteomes" id="UP000092884"/>
    </source>
</evidence>
<keyword evidence="6 11" id="KW-0808">Transferase</keyword>